<evidence type="ECO:0000313" key="2">
    <source>
        <dbReference type="Proteomes" id="UP001316803"/>
    </source>
</evidence>
<accession>A0AAN8EMY5</accession>
<organism evidence="1 2">
    <name type="scientific">Knufia fluminis</name>
    <dbReference type="NCBI Taxonomy" id="191047"/>
    <lineage>
        <taxon>Eukaryota</taxon>
        <taxon>Fungi</taxon>
        <taxon>Dikarya</taxon>
        <taxon>Ascomycota</taxon>
        <taxon>Pezizomycotina</taxon>
        <taxon>Eurotiomycetes</taxon>
        <taxon>Chaetothyriomycetidae</taxon>
        <taxon>Chaetothyriales</taxon>
        <taxon>Trichomeriaceae</taxon>
        <taxon>Knufia</taxon>
    </lineage>
</organism>
<dbReference type="EMBL" id="JAKLMC020000007">
    <property type="protein sequence ID" value="KAK5954998.1"/>
    <property type="molecule type" value="Genomic_DNA"/>
</dbReference>
<proteinExistence type="predicted"/>
<comment type="caution">
    <text evidence="1">The sequence shown here is derived from an EMBL/GenBank/DDBJ whole genome shotgun (WGS) entry which is preliminary data.</text>
</comment>
<evidence type="ECO:0000313" key="1">
    <source>
        <dbReference type="EMBL" id="KAK5954998.1"/>
    </source>
</evidence>
<name>A0AAN8EMY5_9EURO</name>
<reference evidence="1 2" key="1">
    <citation type="submission" date="2022-12" db="EMBL/GenBank/DDBJ databases">
        <title>Genomic features and morphological characterization of a novel Knufia sp. strain isolated from spacecraft assembly facility.</title>
        <authorList>
            <person name="Teixeira M."/>
            <person name="Chander A.M."/>
            <person name="Stajich J.E."/>
            <person name="Venkateswaran K."/>
        </authorList>
    </citation>
    <scope>NUCLEOTIDE SEQUENCE [LARGE SCALE GENOMIC DNA]</scope>
    <source>
        <strain evidence="1 2">FJI-L2-BK-P2</strain>
    </source>
</reference>
<dbReference type="AlphaFoldDB" id="A0AAN8EMY5"/>
<keyword evidence="2" id="KW-1185">Reference proteome</keyword>
<protein>
    <submittedName>
        <fullName evidence="1">Uncharacterized protein</fullName>
    </submittedName>
</protein>
<sequence>MTVPAITDAPDSGSQQFAEAFRHTIVLDLWVHPITCMVDEQSDDMPRSNHHRRLQIQLDAGKIIFMRPLLASMATINSKPYRLTEAATSFGKTRPEEAQYKLPSLQPKNAILRAPMSLSSRRESQCPPNDLCICDEHHTLTLKDIRRIIHDVLTHQVTIRTDASSGAFSKTEQIANKIIRHNGLSR</sequence>
<gene>
    <name evidence="1" type="ORF">OHC33_003677</name>
</gene>
<dbReference type="Proteomes" id="UP001316803">
    <property type="component" value="Unassembled WGS sequence"/>
</dbReference>